<dbReference type="Gene3D" id="3.40.50.720">
    <property type="entry name" value="NAD(P)-binding Rossmann-like Domain"/>
    <property type="match status" value="1"/>
</dbReference>
<dbReference type="Proteomes" id="UP000273977">
    <property type="component" value="Unassembled WGS sequence"/>
</dbReference>
<dbReference type="InterPro" id="IPR051267">
    <property type="entry name" value="STEAP_metalloreductase"/>
</dbReference>
<dbReference type="RefSeq" id="WP_123779506.1">
    <property type="nucleotide sequence ID" value="NZ_RKMG01000006.1"/>
</dbReference>
<dbReference type="AlphaFoldDB" id="A0A3N4GE49"/>
<comment type="caution">
    <text evidence="1">The sequence shown here is derived from an EMBL/GenBank/DDBJ whole genome shotgun (WGS) entry which is preliminary data.</text>
</comment>
<evidence type="ECO:0000313" key="2">
    <source>
        <dbReference type="Proteomes" id="UP000273977"/>
    </source>
</evidence>
<accession>A0A3N4GE49</accession>
<evidence type="ECO:0000313" key="1">
    <source>
        <dbReference type="EMBL" id="RPA60992.1"/>
    </source>
</evidence>
<dbReference type="OrthoDB" id="9786864at2"/>
<dbReference type="PANTHER" id="PTHR14239">
    <property type="entry name" value="DUDULIN-RELATED"/>
    <property type="match status" value="1"/>
</dbReference>
<dbReference type="InterPro" id="IPR036291">
    <property type="entry name" value="NAD(P)-bd_dom_sf"/>
</dbReference>
<sequence length="190" mass="19930">MANITIFGKGNMGTAIGGLFEEAGNQVTYIGSQDDKKELGDIVVLAVMYPVVDSILEKYEGEFAGKVIVDITNPVNFETFDGLVVPADSSAAQVIQDKVADAKVIKAFNTTFGGTLSSKKVADTVPTTVLVAGEAEAKETFKAAFDGAGIDVIDAGELKRARELEAFGFLQITLAAAEKISWGGGFGILK</sequence>
<gene>
    <name evidence="1" type="ORF">EF384_02975</name>
</gene>
<dbReference type="PANTHER" id="PTHR14239:SF10">
    <property type="entry name" value="REDUCTASE"/>
    <property type="match status" value="1"/>
</dbReference>
<dbReference type="EMBL" id="RKMG01000006">
    <property type="protein sequence ID" value="RPA60992.1"/>
    <property type="molecule type" value="Genomic_DNA"/>
</dbReference>
<protein>
    <submittedName>
        <fullName evidence="1">Diguanylate cyclase</fullName>
    </submittedName>
</protein>
<reference evidence="1 2" key="1">
    <citation type="submission" date="2018-11" db="EMBL/GenBank/DDBJ databases">
        <title>Aerococcus sp. SJQ22, whole genome shotgun sequence.</title>
        <authorList>
            <person name="Sun L."/>
            <person name="Gao X."/>
            <person name="Chen W."/>
            <person name="Huang K."/>
        </authorList>
    </citation>
    <scope>NUCLEOTIDE SEQUENCE [LARGE SCALE GENOMIC DNA]</scope>
    <source>
        <strain evidence="1 2">SJQ22</strain>
    </source>
</reference>
<organism evidence="1 2">
    <name type="scientific">Aerococcus agrisoli</name>
    <dbReference type="NCBI Taxonomy" id="2487350"/>
    <lineage>
        <taxon>Bacteria</taxon>
        <taxon>Bacillati</taxon>
        <taxon>Bacillota</taxon>
        <taxon>Bacilli</taxon>
        <taxon>Lactobacillales</taxon>
        <taxon>Aerococcaceae</taxon>
        <taxon>Aerococcus</taxon>
    </lineage>
</organism>
<dbReference type="SUPFAM" id="SSF51735">
    <property type="entry name" value="NAD(P)-binding Rossmann-fold domains"/>
    <property type="match status" value="1"/>
</dbReference>
<proteinExistence type="predicted"/>
<keyword evidence="2" id="KW-1185">Reference proteome</keyword>
<name>A0A3N4GE49_9LACT</name>